<dbReference type="AlphaFoldDB" id="A0A0P6WJ79"/>
<comment type="caution">
    <text evidence="1">The sequence shown here is derived from an EMBL/GenBank/DDBJ whole genome shotgun (WGS) entry which is preliminary data.</text>
</comment>
<sequence>MIILYDRIKKTFFHREEPITTYAFAKDSFLLSSKASNQCYTFSISPRMRNRPAIPLVGIVSSKEGRNKYKGNFELFRSIQQDVEQSGGICFVFSPQDVLGDSIEGIMYNHDLHKWVRCLFPVPNVIYNRVPSRHAEQNQSYEKLLRFIKKHGIPFFNPHFFNKWEIYQLLSKNDELKAYLPKTELITDEASLSRFLATHQKVYVKHSLASQGKGIRLIEMDDRGGVLCKSIKKIERFVSISRLHQTYNEWFLGNQWIMQEAVPCKTVHEHRFDFRILVLHTGEDFRLIGIGVRMSQRQEVTTHVPAGGKIISLKEVADAETKKEISRIVQICGEELAKSFGYVGEFSIDLAPREQGGFVLFEINSKPMCFDEIEIETKRRKQLVRTFMTLSAQNSEG</sequence>
<evidence type="ECO:0008006" key="3">
    <source>
        <dbReference type="Google" id="ProtNLM"/>
    </source>
</evidence>
<accession>A0A0P6WJ79</accession>
<dbReference type="PATRIC" id="fig|218284.4.peg.565"/>
<dbReference type="OrthoDB" id="7869153at2"/>
<name>A0A0P6WJ79_9BACI</name>
<dbReference type="EMBL" id="LIXZ01000001">
    <property type="protein sequence ID" value="KPL61547.1"/>
    <property type="molecule type" value="Genomic_DNA"/>
</dbReference>
<dbReference type="Proteomes" id="UP000050398">
    <property type="component" value="Unassembled WGS sequence"/>
</dbReference>
<proteinExistence type="predicted"/>
<evidence type="ECO:0000313" key="2">
    <source>
        <dbReference type="Proteomes" id="UP000050398"/>
    </source>
</evidence>
<reference evidence="1 2" key="1">
    <citation type="submission" date="2015-08" db="EMBL/GenBank/DDBJ databases">
        <title>Draft Genome Sequence of Bacillus vietnamensis UCD-SED5.</title>
        <authorList>
            <person name="Lee R.D."/>
            <person name="Jospin G."/>
            <person name="Lang J.M."/>
            <person name="Coil D.A."/>
            <person name="Eisen J.A."/>
        </authorList>
    </citation>
    <scope>NUCLEOTIDE SEQUENCE [LARGE SCALE GENOMIC DNA]</scope>
    <source>
        <strain evidence="1 2">UCD-SED5</strain>
    </source>
</reference>
<dbReference type="eggNOG" id="COG0189">
    <property type="taxonomic scope" value="Bacteria"/>
</dbReference>
<gene>
    <name evidence="1" type="ORF">AM506_02670</name>
</gene>
<dbReference type="InterPro" id="IPR026838">
    <property type="entry name" value="YheC/D"/>
</dbReference>
<dbReference type="Pfam" id="PF14398">
    <property type="entry name" value="ATPgrasp_YheCD"/>
    <property type="match status" value="1"/>
</dbReference>
<evidence type="ECO:0000313" key="1">
    <source>
        <dbReference type="EMBL" id="KPL61547.1"/>
    </source>
</evidence>
<dbReference type="RefSeq" id="WP_060670519.1">
    <property type="nucleotide sequence ID" value="NZ_LIXZ01000001.1"/>
</dbReference>
<protein>
    <recommendedName>
        <fullName evidence="3">ATP-grasp domain-containing protein</fullName>
    </recommendedName>
</protein>
<dbReference type="SUPFAM" id="SSF56059">
    <property type="entry name" value="Glutathione synthetase ATP-binding domain-like"/>
    <property type="match status" value="1"/>
</dbReference>
<organism evidence="1 2">
    <name type="scientific">Rossellomorea vietnamensis</name>
    <dbReference type="NCBI Taxonomy" id="218284"/>
    <lineage>
        <taxon>Bacteria</taxon>
        <taxon>Bacillati</taxon>
        <taxon>Bacillota</taxon>
        <taxon>Bacilli</taxon>
        <taxon>Bacillales</taxon>
        <taxon>Bacillaceae</taxon>
        <taxon>Rossellomorea</taxon>
    </lineage>
</organism>
<dbReference type="Gene3D" id="3.30.470.20">
    <property type="entry name" value="ATP-grasp fold, B domain"/>
    <property type="match status" value="1"/>
</dbReference>